<evidence type="ECO:0000313" key="3">
    <source>
        <dbReference type="Proteomes" id="UP000831921"/>
    </source>
</evidence>
<gene>
    <name evidence="2" type="ORF">M1K48_08855</name>
</gene>
<keyword evidence="3" id="KW-1185">Reference proteome</keyword>
<evidence type="ECO:0000256" key="1">
    <source>
        <dbReference type="SAM" id="Phobius"/>
    </source>
</evidence>
<keyword evidence="1" id="KW-0812">Transmembrane</keyword>
<proteinExistence type="predicted"/>
<dbReference type="Proteomes" id="UP000831921">
    <property type="component" value="Chromosome"/>
</dbReference>
<keyword evidence="1" id="KW-1133">Transmembrane helix</keyword>
<protein>
    <recommendedName>
        <fullName evidence="4">Molecular chaperone DnaJ</fullName>
    </recommendedName>
</protein>
<evidence type="ECO:0000313" key="2">
    <source>
        <dbReference type="EMBL" id="UUR07058.1"/>
    </source>
</evidence>
<keyword evidence="1" id="KW-0472">Membrane</keyword>
<name>A0ABY5MSF4_9SPHN</name>
<dbReference type="RefSeq" id="WP_249454558.1">
    <property type="nucleotide sequence ID" value="NZ_CP097253.1"/>
</dbReference>
<accession>A0ABY5MSF4</accession>
<reference evidence="2 3" key="1">
    <citation type="submission" date="2022-05" db="EMBL/GenBank/DDBJ databases">
        <title>S8-45 Sphingomonas ultraviolaceadurans.</title>
        <authorList>
            <person name="Liu Y."/>
        </authorList>
    </citation>
    <scope>NUCLEOTIDE SEQUENCE [LARGE SCALE GENOMIC DNA]</scope>
    <source>
        <strain evidence="2 3">S8-45</strain>
    </source>
</reference>
<evidence type="ECO:0008006" key="4">
    <source>
        <dbReference type="Google" id="ProtNLM"/>
    </source>
</evidence>
<organism evidence="2 3">
    <name type="scientific">Sphingomonas glaciei</name>
    <dbReference type="NCBI Taxonomy" id="2938948"/>
    <lineage>
        <taxon>Bacteria</taxon>
        <taxon>Pseudomonadati</taxon>
        <taxon>Pseudomonadota</taxon>
        <taxon>Alphaproteobacteria</taxon>
        <taxon>Sphingomonadales</taxon>
        <taxon>Sphingomonadaceae</taxon>
        <taxon>Sphingomonas</taxon>
    </lineage>
</organism>
<dbReference type="EMBL" id="CP097253">
    <property type="protein sequence ID" value="UUR07058.1"/>
    <property type="molecule type" value="Genomic_DNA"/>
</dbReference>
<feature type="transmembrane region" description="Helical" evidence="1">
    <location>
        <begin position="12"/>
        <end position="38"/>
    </location>
</feature>
<sequence length="50" mass="5245">MTDEGKRMAKYAAVGAVIGIPAPIVGPFIGGAIGAYLAHRKNQRLTGRSY</sequence>